<reference evidence="9" key="1">
    <citation type="submission" date="2023-04" db="EMBL/GenBank/DDBJ databases">
        <title>Black Yeasts Isolated from many extreme environments.</title>
        <authorList>
            <person name="Coleine C."/>
            <person name="Stajich J.E."/>
            <person name="Selbmann L."/>
        </authorList>
    </citation>
    <scope>NUCLEOTIDE SEQUENCE</scope>
    <source>
        <strain evidence="9">CCFEE 5312</strain>
    </source>
</reference>
<feature type="compositionally biased region" description="Polar residues" evidence="6">
    <location>
        <begin position="19"/>
        <end position="37"/>
    </location>
</feature>
<dbReference type="AlphaFoldDB" id="A0AAJ0DIP0"/>
<dbReference type="PANTHER" id="PTHR22950:SF479">
    <property type="entry name" value="AMINO ACID TRANSPORTER (EUROFUNG)-RELATED"/>
    <property type="match status" value="1"/>
</dbReference>
<gene>
    <name evidence="9" type="ORF">LTR09_004357</name>
</gene>
<feature type="transmembrane region" description="Helical" evidence="7">
    <location>
        <begin position="354"/>
        <end position="370"/>
    </location>
</feature>
<dbReference type="GO" id="GO:0015179">
    <property type="term" value="F:L-amino acid transmembrane transporter activity"/>
    <property type="evidence" value="ECO:0007669"/>
    <property type="project" value="TreeGrafter"/>
</dbReference>
<accession>A0AAJ0DIP0</accession>
<feature type="compositionally biased region" description="Basic and acidic residues" evidence="6">
    <location>
        <begin position="39"/>
        <end position="49"/>
    </location>
</feature>
<sequence length="475" mass="51277">MADLEMASTTRCDSDLGKASTSTNDSDLGETSTSTVASDLERQASEPKRLGPKKTAGNMTSATVAIGVLAIPYAFAKLGMIAGTCVCIIDGIIATYGSEVVVRVTLDHPEITSFAGAVGLLWGKHHKIGCTIALFMVIAYLNMLTGAHALFGAQSFGIVFDSPETCDTYLGVAAAGILFLCALTRTFHDFTWFSYIGLSSVISTLMIGLVGLAVKGIAAQGGTSNWSWGIPADTTWESGIKAAVAILFAFSWVTYQITFQNQMKEPEKCVKSIRILGTMCTFVYTLTGALFYWLAGDSVASLALLSVPQPYRRAAFAVAWPVIFISGGLTTILCARSFLDQVFPKKQGRYSRRVWILTDAVLTTTAFVIAETIPVFGALLGLMGSLFVAPSTCIVPALFWFMMVKKGRWYERKNLMDSTVFALMFMYGLFLMSGGTYVAMKTIIEESSKATQEGRGPFSCTSAEYRRVSARGMIL</sequence>
<proteinExistence type="inferred from homology"/>
<evidence type="ECO:0000256" key="2">
    <source>
        <dbReference type="ARBA" id="ARBA00008066"/>
    </source>
</evidence>
<evidence type="ECO:0000256" key="3">
    <source>
        <dbReference type="ARBA" id="ARBA00022692"/>
    </source>
</evidence>
<dbReference type="InterPro" id="IPR013057">
    <property type="entry name" value="AA_transpt_TM"/>
</dbReference>
<evidence type="ECO:0000256" key="5">
    <source>
        <dbReference type="ARBA" id="ARBA00023136"/>
    </source>
</evidence>
<comment type="caution">
    <text evidence="9">The sequence shown here is derived from an EMBL/GenBank/DDBJ whole genome shotgun (WGS) entry which is preliminary data.</text>
</comment>
<feature type="transmembrane region" description="Helical" evidence="7">
    <location>
        <begin position="420"/>
        <end position="440"/>
    </location>
</feature>
<keyword evidence="5 7" id="KW-0472">Membrane</keyword>
<comment type="similarity">
    <text evidence="2">Belongs to the amino acid/polyamine transporter 2 family.</text>
</comment>
<feature type="domain" description="Amino acid transporter transmembrane" evidence="8">
    <location>
        <begin position="52"/>
        <end position="440"/>
    </location>
</feature>
<feature type="transmembrane region" description="Helical" evidence="7">
    <location>
        <begin position="275"/>
        <end position="294"/>
    </location>
</feature>
<evidence type="ECO:0000256" key="4">
    <source>
        <dbReference type="ARBA" id="ARBA00022989"/>
    </source>
</evidence>
<evidence type="ECO:0000256" key="1">
    <source>
        <dbReference type="ARBA" id="ARBA00004141"/>
    </source>
</evidence>
<evidence type="ECO:0000256" key="7">
    <source>
        <dbReference type="SAM" id="Phobius"/>
    </source>
</evidence>
<name>A0AAJ0DIP0_9PEZI</name>
<dbReference type="PANTHER" id="PTHR22950">
    <property type="entry name" value="AMINO ACID TRANSPORTER"/>
    <property type="match status" value="1"/>
</dbReference>
<keyword evidence="10" id="KW-1185">Reference proteome</keyword>
<evidence type="ECO:0000259" key="8">
    <source>
        <dbReference type="Pfam" id="PF01490"/>
    </source>
</evidence>
<protein>
    <recommendedName>
        <fullName evidence="8">Amino acid transporter transmembrane domain-containing protein</fullName>
    </recommendedName>
</protein>
<feature type="transmembrane region" description="Helical" evidence="7">
    <location>
        <begin position="314"/>
        <end position="334"/>
    </location>
</feature>
<feature type="transmembrane region" description="Helical" evidence="7">
    <location>
        <begin position="168"/>
        <end position="188"/>
    </location>
</feature>
<dbReference type="Pfam" id="PF01490">
    <property type="entry name" value="Aa_trans"/>
    <property type="match status" value="1"/>
</dbReference>
<dbReference type="EMBL" id="JAWDJX010000011">
    <property type="protein sequence ID" value="KAK3054628.1"/>
    <property type="molecule type" value="Genomic_DNA"/>
</dbReference>
<organism evidence="9 10">
    <name type="scientific">Extremus antarcticus</name>
    <dbReference type="NCBI Taxonomy" id="702011"/>
    <lineage>
        <taxon>Eukaryota</taxon>
        <taxon>Fungi</taxon>
        <taxon>Dikarya</taxon>
        <taxon>Ascomycota</taxon>
        <taxon>Pezizomycotina</taxon>
        <taxon>Dothideomycetes</taxon>
        <taxon>Dothideomycetidae</taxon>
        <taxon>Mycosphaerellales</taxon>
        <taxon>Extremaceae</taxon>
        <taxon>Extremus</taxon>
    </lineage>
</organism>
<keyword evidence="4 7" id="KW-1133">Transmembrane helix</keyword>
<evidence type="ECO:0000313" key="9">
    <source>
        <dbReference type="EMBL" id="KAK3054628.1"/>
    </source>
</evidence>
<feature type="region of interest" description="Disordered" evidence="6">
    <location>
        <begin position="1"/>
        <end position="56"/>
    </location>
</feature>
<evidence type="ECO:0000256" key="6">
    <source>
        <dbReference type="SAM" id="MobiDB-lite"/>
    </source>
</evidence>
<feature type="transmembrane region" description="Helical" evidence="7">
    <location>
        <begin position="195"/>
        <end position="218"/>
    </location>
</feature>
<evidence type="ECO:0000313" key="10">
    <source>
        <dbReference type="Proteomes" id="UP001271007"/>
    </source>
</evidence>
<dbReference type="GO" id="GO:0016020">
    <property type="term" value="C:membrane"/>
    <property type="evidence" value="ECO:0007669"/>
    <property type="project" value="UniProtKB-SubCell"/>
</dbReference>
<dbReference type="Proteomes" id="UP001271007">
    <property type="component" value="Unassembled WGS sequence"/>
</dbReference>
<feature type="transmembrane region" description="Helical" evidence="7">
    <location>
        <begin position="132"/>
        <end position="156"/>
    </location>
</feature>
<comment type="subcellular location">
    <subcellularLocation>
        <location evidence="1">Membrane</location>
        <topology evidence="1">Multi-pass membrane protein</topology>
    </subcellularLocation>
</comment>
<feature type="transmembrane region" description="Helical" evidence="7">
    <location>
        <begin position="376"/>
        <end position="399"/>
    </location>
</feature>
<keyword evidence="3 7" id="KW-0812">Transmembrane</keyword>
<feature type="transmembrane region" description="Helical" evidence="7">
    <location>
        <begin position="238"/>
        <end position="255"/>
    </location>
</feature>